<keyword evidence="3" id="KW-1003">Cell membrane</keyword>
<dbReference type="InterPro" id="IPR027463">
    <property type="entry name" value="AcrB_DN_DC_subdom"/>
</dbReference>
<evidence type="ECO:0000256" key="6">
    <source>
        <dbReference type="ARBA" id="ARBA00022989"/>
    </source>
</evidence>
<gene>
    <name evidence="9" type="ordered locus">Hbal_3195</name>
</gene>
<evidence type="ECO:0000256" key="1">
    <source>
        <dbReference type="ARBA" id="ARBA00004429"/>
    </source>
</evidence>
<dbReference type="InterPro" id="IPR001036">
    <property type="entry name" value="Acrflvin-R"/>
</dbReference>
<dbReference type="HOGENOM" id="CLU_002755_1_2_5"/>
<protein>
    <submittedName>
        <fullName evidence="9">Acriflavin resistance protein</fullName>
    </submittedName>
</protein>
<dbReference type="PANTHER" id="PTHR32063">
    <property type="match status" value="1"/>
</dbReference>
<accession>C6XS21</accession>
<feature type="transmembrane region" description="Helical" evidence="8">
    <location>
        <begin position="525"/>
        <end position="547"/>
    </location>
</feature>
<dbReference type="Gene3D" id="3.30.70.1430">
    <property type="entry name" value="Multidrug efflux transporter AcrB pore domain"/>
    <property type="match status" value="2"/>
</dbReference>
<evidence type="ECO:0000256" key="7">
    <source>
        <dbReference type="ARBA" id="ARBA00023136"/>
    </source>
</evidence>
<organism evidence="9 10">
    <name type="scientific">Hirschia baltica (strain ATCC 49814 / DSM 5838 / IFAM 1418)</name>
    <dbReference type="NCBI Taxonomy" id="582402"/>
    <lineage>
        <taxon>Bacteria</taxon>
        <taxon>Pseudomonadati</taxon>
        <taxon>Pseudomonadota</taxon>
        <taxon>Alphaproteobacteria</taxon>
        <taxon>Hyphomonadales</taxon>
        <taxon>Hyphomonadaceae</taxon>
        <taxon>Hirschia</taxon>
    </lineage>
</organism>
<feature type="transmembrane region" description="Helical" evidence="8">
    <location>
        <begin position="884"/>
        <end position="904"/>
    </location>
</feature>
<dbReference type="Gene3D" id="3.30.2090.10">
    <property type="entry name" value="Multidrug efflux transporter AcrB TolC docking domain, DN and DC subdomains"/>
    <property type="match status" value="2"/>
</dbReference>
<feature type="transmembrane region" description="Helical" evidence="8">
    <location>
        <begin position="987"/>
        <end position="1013"/>
    </location>
</feature>
<dbReference type="PRINTS" id="PR00702">
    <property type="entry name" value="ACRIFLAVINRP"/>
</dbReference>
<keyword evidence="7 8" id="KW-0472">Membrane</keyword>
<feature type="transmembrane region" description="Helical" evidence="8">
    <location>
        <begin position="432"/>
        <end position="452"/>
    </location>
</feature>
<dbReference type="RefSeq" id="WP_012778249.1">
    <property type="nucleotide sequence ID" value="NC_012983.1"/>
</dbReference>
<sequence length="1032" mass="112044">MILSDVSVKKPVFASVISLILVVFGIVSFDRLALREYPDIDAPVVSIETSYPGASASIVETRITQILEDRISGVEGIRFINSTSRDGQSNISIEFSVDQDIDAAANDIRDRISGVLNNIPDDAEPPEISKEDGNNDVILWLNLSSDSMTSPELSDYADRYLIDKFSALDGVARVRTGGARNYALRVWIDRRELAARELTVSDIESALRSENIESPAGSLESSTRTYTLRIDRTFRTPEEFATLVLASGEDGSLIRLGDVARVEKGTTEDRTLFRGNGVPMIGVGIIKQSTANTVDVAKAARDLAAKLNPTLPEGMAIAQTYDTSVFISASIAEVYKTLAISVGLVTLVIFLFLGSIRATIIPAVTVPVSIIATFTFLYLFGFSVNLLTLLALVLAIGLVVDDAIVVLENISRRIEEEDETPLVASFFGTRQVGFAVIATTLVLIAVFVPITFLEGDLGRLFTEFALTMAAAVAFSSLLALTLTPMLASKLLKKEKSTGVFSVLPRMVDSVFKVLRSGYGWILDRLIFRPILVGLALIGMTASAWLLFQNIDNEYVPSEDRGAFFISVRGPQGASFAQTSKYIDEIERRLLPYTETGEIQRLLLRAPGFGANTFHQGFAIIVLDDWSARRPAQEIMSEINKKLSDLPDVSVFARMRGGLGGGTGKPVQFVLGGPSYEDLTKWRDTFVQALEENNPGLADIDWDYKETQPQYRVLIDYNRAADLGVTVDEIGSTMQTMLGSRRVTTYVDNGEEYDVILEGLRSEQNTPNDVQNIYVRSQRSGQLIPLSNLVTITALADSPSLNRYNKVRSITIEADLLPGASLGTVLGEMQKIARDVLPSETTIDFKGQSLDYQTSGNSIMFVFGIGLLVVFLVLAAQFESYRHPIVIMLCVPGTIAGGLLGLWLTGNTLNIYTQIGLIMLIGLAAKNGILIVEFANQLRDEGKTFDVALKEAALARFRPIIMTSLTTAAGSVPLLLSSGAGAETRMAIGVVILFGVVAAALITVLFVPTAYALISRGSGSPNEVTKKLAQETA</sequence>
<dbReference type="Proteomes" id="UP000002745">
    <property type="component" value="Plasmid pHbal01"/>
</dbReference>
<dbReference type="EMBL" id="CP001679">
    <property type="protein sequence ID" value="ACT60862.1"/>
    <property type="molecule type" value="Genomic_DNA"/>
</dbReference>
<name>C6XS21_HIRBI</name>
<keyword evidence="6 8" id="KW-1133">Transmembrane helix</keyword>
<feature type="transmembrane region" description="Helical" evidence="8">
    <location>
        <begin position="910"/>
        <end position="935"/>
    </location>
</feature>
<evidence type="ECO:0000256" key="8">
    <source>
        <dbReference type="SAM" id="Phobius"/>
    </source>
</evidence>
<dbReference type="GO" id="GO:0005886">
    <property type="term" value="C:plasma membrane"/>
    <property type="evidence" value="ECO:0007669"/>
    <property type="project" value="UniProtKB-SubCell"/>
</dbReference>
<proteinExistence type="predicted"/>
<dbReference type="Gene3D" id="1.20.1640.10">
    <property type="entry name" value="Multidrug efflux transporter AcrB transmembrane domain"/>
    <property type="match status" value="2"/>
</dbReference>
<dbReference type="SUPFAM" id="SSF82693">
    <property type="entry name" value="Multidrug efflux transporter AcrB pore domain, PN1, PN2, PC1 and PC2 subdomains"/>
    <property type="match status" value="4"/>
</dbReference>
<dbReference type="SUPFAM" id="SSF82714">
    <property type="entry name" value="Multidrug efflux transporter AcrB TolC docking domain, DN and DC subdomains"/>
    <property type="match status" value="2"/>
</dbReference>
<dbReference type="Gene3D" id="3.30.70.1320">
    <property type="entry name" value="Multidrug efflux transporter AcrB pore domain like"/>
    <property type="match status" value="1"/>
</dbReference>
<geneLocation type="plasmid" evidence="9 10">
    <name>pHbal01</name>
</geneLocation>
<feature type="transmembrane region" description="Helical" evidence="8">
    <location>
        <begin position="386"/>
        <end position="407"/>
    </location>
</feature>
<evidence type="ECO:0000256" key="2">
    <source>
        <dbReference type="ARBA" id="ARBA00022448"/>
    </source>
</evidence>
<comment type="subcellular location">
    <subcellularLocation>
        <location evidence="1">Cell inner membrane</location>
        <topology evidence="1">Multi-pass membrane protein</topology>
    </subcellularLocation>
</comment>
<dbReference type="Gene3D" id="3.30.70.1440">
    <property type="entry name" value="Multidrug efflux transporter AcrB pore domain"/>
    <property type="match status" value="1"/>
</dbReference>
<dbReference type="PANTHER" id="PTHR32063:SF14">
    <property type="entry name" value="BLL4319 PROTEIN"/>
    <property type="match status" value="1"/>
</dbReference>
<dbReference type="OrthoDB" id="174266at2"/>
<feature type="transmembrane region" description="Helical" evidence="8">
    <location>
        <begin position="858"/>
        <end position="877"/>
    </location>
</feature>
<dbReference type="Pfam" id="PF00873">
    <property type="entry name" value="ACR_tran"/>
    <property type="match status" value="1"/>
</dbReference>
<dbReference type="KEGG" id="hba:Hbal_3195"/>
<dbReference type="AlphaFoldDB" id="C6XS21"/>
<evidence type="ECO:0000313" key="10">
    <source>
        <dbReference type="Proteomes" id="UP000002745"/>
    </source>
</evidence>
<evidence type="ECO:0000256" key="3">
    <source>
        <dbReference type="ARBA" id="ARBA00022475"/>
    </source>
</evidence>
<feature type="transmembrane region" description="Helical" evidence="8">
    <location>
        <begin position="464"/>
        <end position="487"/>
    </location>
</feature>
<feature type="transmembrane region" description="Helical" evidence="8">
    <location>
        <begin position="334"/>
        <end position="353"/>
    </location>
</feature>
<reference evidence="10" key="1">
    <citation type="journal article" date="2011" name="J. Bacteriol.">
        <title>Genome sequences of eight morphologically diverse alphaproteobacteria.</title>
        <authorList>
            <consortium name="US DOE Joint Genome Institute"/>
            <person name="Brown P.J."/>
            <person name="Kysela D.T."/>
            <person name="Buechlein A."/>
            <person name="Hemmerich C."/>
            <person name="Brun Y.V."/>
        </authorList>
    </citation>
    <scope>NUCLEOTIDE SEQUENCE [LARGE SCALE GENOMIC DNA]</scope>
    <source>
        <strain evidence="10">ATCC 49814 / DSM 5838 / IFAM 1418</strain>
        <plasmid evidence="10">pHbal01</plasmid>
    </source>
</reference>
<keyword evidence="5 8" id="KW-0812">Transmembrane</keyword>
<dbReference type="eggNOG" id="COG0841">
    <property type="taxonomic scope" value="Bacteria"/>
</dbReference>
<dbReference type="FunFam" id="1.20.1640.10:FF:000001">
    <property type="entry name" value="Efflux pump membrane transporter"/>
    <property type="match status" value="1"/>
</dbReference>
<feature type="transmembrane region" description="Helical" evidence="8">
    <location>
        <begin position="956"/>
        <end position="975"/>
    </location>
</feature>
<keyword evidence="10" id="KW-1185">Reference proteome</keyword>
<evidence type="ECO:0000256" key="5">
    <source>
        <dbReference type="ARBA" id="ARBA00022692"/>
    </source>
</evidence>
<feature type="transmembrane region" description="Helical" evidence="8">
    <location>
        <begin position="12"/>
        <end position="29"/>
    </location>
</feature>
<keyword evidence="4" id="KW-0997">Cell inner membrane</keyword>
<keyword evidence="9" id="KW-0614">Plasmid</keyword>
<evidence type="ECO:0000313" key="9">
    <source>
        <dbReference type="EMBL" id="ACT60862.1"/>
    </source>
</evidence>
<keyword evidence="2" id="KW-0813">Transport</keyword>
<feature type="transmembrane region" description="Helical" evidence="8">
    <location>
        <begin position="360"/>
        <end position="380"/>
    </location>
</feature>
<dbReference type="GO" id="GO:0042910">
    <property type="term" value="F:xenobiotic transmembrane transporter activity"/>
    <property type="evidence" value="ECO:0007669"/>
    <property type="project" value="TreeGrafter"/>
</dbReference>
<evidence type="ECO:0000256" key="4">
    <source>
        <dbReference type="ARBA" id="ARBA00022519"/>
    </source>
</evidence>
<dbReference type="SUPFAM" id="SSF82866">
    <property type="entry name" value="Multidrug efflux transporter AcrB transmembrane domain"/>
    <property type="match status" value="2"/>
</dbReference>